<feature type="region of interest" description="Disordered" evidence="1">
    <location>
        <begin position="1"/>
        <end position="33"/>
    </location>
</feature>
<dbReference type="VEuPathDB" id="AmoebaDB:NAEGRDRAFT_75521"/>
<evidence type="ECO:0000256" key="1">
    <source>
        <dbReference type="SAM" id="MobiDB-lite"/>
    </source>
</evidence>
<gene>
    <name evidence="2" type="ORF">NAEGRDRAFT_75521</name>
</gene>
<name>D2W2A6_NAEGR</name>
<dbReference type="EMBL" id="GG738925">
    <property type="protein sequence ID" value="EFC36830.1"/>
    <property type="molecule type" value="Genomic_DNA"/>
</dbReference>
<proteinExistence type="predicted"/>
<keyword evidence="3" id="KW-1185">Reference proteome</keyword>
<dbReference type="KEGG" id="ngr:NAEGRDRAFT_75521"/>
<evidence type="ECO:0000313" key="3">
    <source>
        <dbReference type="Proteomes" id="UP000006671"/>
    </source>
</evidence>
<sequence>MSTQLSQPQEKTQQTATSNIYQPPTVSNQETENTSGFCKVFNPSNQTSTLNHETTWLMPATFLSIIPTTEQHEKEVIKQLLLKFKDEHDVQHEITQRACHEKSNLELGIKKGEGRFCDQEFDNFQIIVYYYNHEQCWYVVGVKIVNKDPQHSKIEAIDLIECRSAIPTPSYSECGGSITSPTKGATRQFETEYEYSIHMVVNKSLYQLIVSGLGLVHFEKISSLEQVAN</sequence>
<dbReference type="GeneID" id="8862931"/>
<dbReference type="AlphaFoldDB" id="D2W2A6"/>
<reference evidence="2 3" key="1">
    <citation type="journal article" date="2010" name="Cell">
        <title>The genome of Naegleria gruberi illuminates early eukaryotic versatility.</title>
        <authorList>
            <person name="Fritz-Laylin L.K."/>
            <person name="Prochnik S.E."/>
            <person name="Ginger M.L."/>
            <person name="Dacks J.B."/>
            <person name="Carpenter M.L."/>
            <person name="Field M.C."/>
            <person name="Kuo A."/>
            <person name="Paredez A."/>
            <person name="Chapman J."/>
            <person name="Pham J."/>
            <person name="Shu S."/>
            <person name="Neupane R."/>
            <person name="Cipriano M."/>
            <person name="Mancuso J."/>
            <person name="Tu H."/>
            <person name="Salamov A."/>
            <person name="Lindquist E."/>
            <person name="Shapiro H."/>
            <person name="Lucas S."/>
            <person name="Grigoriev I.V."/>
            <person name="Cande W.Z."/>
            <person name="Fulton C."/>
            <person name="Rokhsar D.S."/>
            <person name="Dawson S.C."/>
        </authorList>
    </citation>
    <scope>NUCLEOTIDE SEQUENCE [LARGE SCALE GENOMIC DNA]</scope>
    <source>
        <strain evidence="2 3">NEG-M</strain>
    </source>
</reference>
<dbReference type="OrthoDB" id="10322710at2759"/>
<accession>D2W2A6</accession>
<dbReference type="InParanoid" id="D2W2A6"/>
<dbReference type="Proteomes" id="UP000006671">
    <property type="component" value="Unassembled WGS sequence"/>
</dbReference>
<protein>
    <submittedName>
        <fullName evidence="2">Predicted protein</fullName>
    </submittedName>
</protein>
<dbReference type="RefSeq" id="XP_002669574.1">
    <property type="nucleotide sequence ID" value="XM_002669528.1"/>
</dbReference>
<evidence type="ECO:0000313" key="2">
    <source>
        <dbReference type="EMBL" id="EFC36830.1"/>
    </source>
</evidence>
<organism evidence="3">
    <name type="scientific">Naegleria gruberi</name>
    <name type="common">Amoeba</name>
    <dbReference type="NCBI Taxonomy" id="5762"/>
    <lineage>
        <taxon>Eukaryota</taxon>
        <taxon>Discoba</taxon>
        <taxon>Heterolobosea</taxon>
        <taxon>Tetramitia</taxon>
        <taxon>Eutetramitia</taxon>
        <taxon>Vahlkampfiidae</taxon>
        <taxon>Naegleria</taxon>
    </lineage>
</organism>